<organism evidence="1 2">
    <name type="scientific">Rhizoctonia solani</name>
    <dbReference type="NCBI Taxonomy" id="456999"/>
    <lineage>
        <taxon>Eukaryota</taxon>
        <taxon>Fungi</taxon>
        <taxon>Dikarya</taxon>
        <taxon>Basidiomycota</taxon>
        <taxon>Agaricomycotina</taxon>
        <taxon>Agaricomycetes</taxon>
        <taxon>Cantharellales</taxon>
        <taxon>Ceratobasidiaceae</taxon>
        <taxon>Rhizoctonia</taxon>
    </lineage>
</organism>
<dbReference type="OrthoDB" id="10655841at2759"/>
<name>A0A8H7LVA7_9AGAM</name>
<evidence type="ECO:0000313" key="1">
    <source>
        <dbReference type="EMBL" id="KAF8700569.1"/>
    </source>
</evidence>
<gene>
    <name evidence="1" type="ORF">RHS03_06626</name>
</gene>
<dbReference type="AlphaFoldDB" id="A0A8H7LVA7"/>
<evidence type="ECO:0000313" key="2">
    <source>
        <dbReference type="Proteomes" id="UP000602905"/>
    </source>
</evidence>
<reference evidence="1" key="1">
    <citation type="submission" date="2020-09" db="EMBL/GenBank/DDBJ databases">
        <title>Comparative genome analyses of four rice-infecting Rhizoctonia solani isolates reveal extensive enrichment of homogalacturonan modification genes.</title>
        <authorList>
            <person name="Lee D.-Y."/>
            <person name="Jeon J."/>
            <person name="Kim K.-T."/>
            <person name="Cheong K."/>
            <person name="Song H."/>
            <person name="Choi G."/>
            <person name="Ko J."/>
            <person name="Opiyo S.O."/>
            <person name="Zuo S."/>
            <person name="Madhav S."/>
            <person name="Lee Y.-H."/>
            <person name="Wang G.-L."/>
        </authorList>
    </citation>
    <scope>NUCLEOTIDE SEQUENCE</scope>
    <source>
        <strain evidence="1">AG1-IA WGL</strain>
    </source>
</reference>
<accession>A0A8H7LVA7</accession>
<sequence>MDPSDGARGAAEGARVNVCGEGGRAEERMLRGIRSLASRKKRRANPDVGAHPKKRRPRILWALCKLPNPQSILMFVLPLSANPLHPIPSQRGGNNVFDPAIVRSVARH</sequence>
<dbReference type="Proteomes" id="UP000602905">
    <property type="component" value="Unassembled WGS sequence"/>
</dbReference>
<dbReference type="EMBL" id="JACYCD010000216">
    <property type="protein sequence ID" value="KAF8700569.1"/>
    <property type="molecule type" value="Genomic_DNA"/>
</dbReference>
<feature type="non-terminal residue" evidence="1">
    <location>
        <position position="1"/>
    </location>
</feature>
<protein>
    <submittedName>
        <fullName evidence="1">Uncharacterized protein</fullName>
    </submittedName>
</protein>
<proteinExistence type="predicted"/>
<comment type="caution">
    <text evidence="1">The sequence shown here is derived from an EMBL/GenBank/DDBJ whole genome shotgun (WGS) entry which is preliminary data.</text>
</comment>